<comment type="caution">
    <text evidence="10">The sequence shown here is derived from an EMBL/GenBank/DDBJ whole genome shotgun (WGS) entry which is preliminary data.</text>
</comment>
<dbReference type="PANTHER" id="PTHR45678:SF9">
    <property type="entry name" value="CALCIUM-BINDING MITOCHONDRIAL CARRIER PROTEIN ARALAR1"/>
    <property type="match status" value="1"/>
</dbReference>
<protein>
    <recommendedName>
        <fullName evidence="12">Mitochondrial carrier</fullName>
    </recommendedName>
</protein>
<sequence length="283" mass="29938">MTTLSAAEMTAIGGVAGVSEVLIMQPTIAIKNALQEGRPIPWHPRALYRGLAVNAASIAPITAIQFGTHRLLERALGKDISELGKVGAAAGAGAASALVGCPAELLMIQQQKTGQRLLTEARRIVSELGALGLYRGLTATTIRESVYTGSYLGLCPVLKNYLDDRRLLEGFPASSSLVLSGITAGLFAAFATQPIDTAKTRQQAFLDPKVHPEYATLPSTLRHLVQTNGLSSLWAGITPRAFRIATAVVILQALRSKLISVVEGNKGPVLTPDEAILLTLPRD</sequence>
<dbReference type="InterPro" id="IPR023395">
    <property type="entry name" value="MCP_dom_sf"/>
</dbReference>
<dbReference type="Pfam" id="PF00153">
    <property type="entry name" value="Mito_carr"/>
    <property type="match status" value="2"/>
</dbReference>
<keyword evidence="5" id="KW-1133">Transmembrane helix</keyword>
<evidence type="ECO:0000256" key="7">
    <source>
        <dbReference type="ARBA" id="ARBA00023136"/>
    </source>
</evidence>
<organism evidence="10 11">
    <name type="scientific">Coccomyxa subellipsoidea</name>
    <dbReference type="NCBI Taxonomy" id="248742"/>
    <lineage>
        <taxon>Eukaryota</taxon>
        <taxon>Viridiplantae</taxon>
        <taxon>Chlorophyta</taxon>
        <taxon>core chlorophytes</taxon>
        <taxon>Trebouxiophyceae</taxon>
        <taxon>Trebouxiophyceae incertae sedis</taxon>
        <taxon>Coccomyxaceae</taxon>
        <taxon>Coccomyxa</taxon>
    </lineage>
</organism>
<feature type="repeat" description="Solcar" evidence="8">
    <location>
        <begin position="172"/>
        <end position="261"/>
    </location>
</feature>
<evidence type="ECO:0000256" key="9">
    <source>
        <dbReference type="RuleBase" id="RU000488"/>
    </source>
</evidence>
<dbReference type="Gene3D" id="1.50.40.10">
    <property type="entry name" value="Mitochondrial carrier domain"/>
    <property type="match status" value="1"/>
</dbReference>
<evidence type="ECO:0000313" key="11">
    <source>
        <dbReference type="Proteomes" id="UP001491310"/>
    </source>
</evidence>
<evidence type="ECO:0000256" key="3">
    <source>
        <dbReference type="ARBA" id="ARBA00022692"/>
    </source>
</evidence>
<evidence type="ECO:0000256" key="6">
    <source>
        <dbReference type="ARBA" id="ARBA00023128"/>
    </source>
</evidence>
<dbReference type="SUPFAM" id="SSF103506">
    <property type="entry name" value="Mitochondrial carrier"/>
    <property type="match status" value="1"/>
</dbReference>
<evidence type="ECO:0000313" key="10">
    <source>
        <dbReference type="EMBL" id="KAK9916384.1"/>
    </source>
</evidence>
<feature type="repeat" description="Solcar" evidence="8">
    <location>
        <begin position="80"/>
        <end position="161"/>
    </location>
</feature>
<evidence type="ECO:0000256" key="2">
    <source>
        <dbReference type="ARBA" id="ARBA00006375"/>
    </source>
</evidence>
<comment type="subcellular location">
    <subcellularLocation>
        <location evidence="1">Mitochondrion inner membrane</location>
        <topology evidence="1">Multi-pass membrane protein</topology>
    </subcellularLocation>
</comment>
<evidence type="ECO:0008006" key="12">
    <source>
        <dbReference type="Google" id="ProtNLM"/>
    </source>
</evidence>
<dbReference type="InterPro" id="IPR051028">
    <property type="entry name" value="Mito_Solute_Carrier"/>
</dbReference>
<accession>A0ABR2YYG1</accession>
<dbReference type="InterPro" id="IPR018108">
    <property type="entry name" value="MCP_transmembrane"/>
</dbReference>
<name>A0ABR2YYG1_9CHLO</name>
<dbReference type="Proteomes" id="UP001491310">
    <property type="component" value="Unassembled WGS sequence"/>
</dbReference>
<evidence type="ECO:0000256" key="4">
    <source>
        <dbReference type="ARBA" id="ARBA00022792"/>
    </source>
</evidence>
<keyword evidence="3 8" id="KW-0812">Transmembrane</keyword>
<gene>
    <name evidence="10" type="ORF">WJX75_002075</name>
</gene>
<dbReference type="PROSITE" id="PS50920">
    <property type="entry name" value="SOLCAR"/>
    <property type="match status" value="2"/>
</dbReference>
<dbReference type="EMBL" id="JALJOT010000003">
    <property type="protein sequence ID" value="KAK9916384.1"/>
    <property type="molecule type" value="Genomic_DNA"/>
</dbReference>
<keyword evidence="6" id="KW-0496">Mitochondrion</keyword>
<evidence type="ECO:0000256" key="5">
    <source>
        <dbReference type="ARBA" id="ARBA00022989"/>
    </source>
</evidence>
<dbReference type="PANTHER" id="PTHR45678">
    <property type="entry name" value="MITOCHONDRIAL 2-OXODICARBOXYLATE CARRIER 1-RELATED"/>
    <property type="match status" value="1"/>
</dbReference>
<keyword evidence="4" id="KW-0999">Mitochondrion inner membrane</keyword>
<reference evidence="10 11" key="1">
    <citation type="journal article" date="2024" name="Nat. Commun.">
        <title>Phylogenomics reveals the evolutionary origins of lichenization in chlorophyte algae.</title>
        <authorList>
            <person name="Puginier C."/>
            <person name="Libourel C."/>
            <person name="Otte J."/>
            <person name="Skaloud P."/>
            <person name="Haon M."/>
            <person name="Grisel S."/>
            <person name="Petersen M."/>
            <person name="Berrin J.G."/>
            <person name="Delaux P.M."/>
            <person name="Dal Grande F."/>
            <person name="Keller J."/>
        </authorList>
    </citation>
    <scope>NUCLEOTIDE SEQUENCE [LARGE SCALE GENOMIC DNA]</scope>
    <source>
        <strain evidence="10 11">SAG 216-7</strain>
    </source>
</reference>
<keyword evidence="11" id="KW-1185">Reference proteome</keyword>
<keyword evidence="9" id="KW-0813">Transport</keyword>
<keyword evidence="7 8" id="KW-0472">Membrane</keyword>
<comment type="similarity">
    <text evidence="2 9">Belongs to the mitochondrial carrier (TC 2.A.29) family.</text>
</comment>
<proteinExistence type="inferred from homology"/>
<evidence type="ECO:0000256" key="1">
    <source>
        <dbReference type="ARBA" id="ARBA00004448"/>
    </source>
</evidence>
<evidence type="ECO:0000256" key="8">
    <source>
        <dbReference type="PROSITE-ProRule" id="PRU00282"/>
    </source>
</evidence>